<keyword evidence="3 5" id="KW-1133">Transmembrane helix</keyword>
<dbReference type="Proteomes" id="UP000184251">
    <property type="component" value="Unassembled WGS sequence"/>
</dbReference>
<evidence type="ECO:0000256" key="4">
    <source>
        <dbReference type="ARBA" id="ARBA00023136"/>
    </source>
</evidence>
<protein>
    <submittedName>
        <fullName evidence="6">Toxin secretion/phage lysis holin</fullName>
    </submittedName>
</protein>
<feature type="transmembrane region" description="Helical" evidence="5">
    <location>
        <begin position="20"/>
        <end position="36"/>
    </location>
</feature>
<comment type="subcellular location">
    <subcellularLocation>
        <location evidence="1">Membrane</location>
        <topology evidence="1">Multi-pass membrane protein</topology>
    </subcellularLocation>
</comment>
<dbReference type="OrthoDB" id="88184at2"/>
<feature type="transmembrane region" description="Helical" evidence="5">
    <location>
        <begin position="42"/>
        <end position="60"/>
    </location>
</feature>
<evidence type="ECO:0000313" key="7">
    <source>
        <dbReference type="Proteomes" id="UP000184251"/>
    </source>
</evidence>
<keyword evidence="7" id="KW-1185">Reference proteome</keyword>
<evidence type="ECO:0000256" key="5">
    <source>
        <dbReference type="SAM" id="Phobius"/>
    </source>
</evidence>
<gene>
    <name evidence="6" type="ORF">SAMN02746064_01540</name>
</gene>
<organism evidence="6 7">
    <name type="scientific">Alkalibacter saccharofermentans DSM 14828</name>
    <dbReference type="NCBI Taxonomy" id="1120975"/>
    <lineage>
        <taxon>Bacteria</taxon>
        <taxon>Bacillati</taxon>
        <taxon>Bacillota</taxon>
        <taxon>Clostridia</taxon>
        <taxon>Eubacteriales</taxon>
        <taxon>Eubacteriaceae</taxon>
        <taxon>Alkalibacter</taxon>
    </lineage>
</organism>
<dbReference type="RefSeq" id="WP_084117118.1">
    <property type="nucleotide sequence ID" value="NZ_FQTU01000010.1"/>
</dbReference>
<evidence type="ECO:0000256" key="2">
    <source>
        <dbReference type="ARBA" id="ARBA00022692"/>
    </source>
</evidence>
<dbReference type="AlphaFoldDB" id="A0A1M4XMN2"/>
<feature type="transmembrane region" description="Helical" evidence="5">
    <location>
        <begin position="72"/>
        <end position="89"/>
    </location>
</feature>
<evidence type="ECO:0000313" key="6">
    <source>
        <dbReference type="EMBL" id="SHE94680.1"/>
    </source>
</evidence>
<keyword evidence="4 5" id="KW-0472">Membrane</keyword>
<reference evidence="6 7" key="1">
    <citation type="submission" date="2016-11" db="EMBL/GenBank/DDBJ databases">
        <authorList>
            <person name="Jaros S."/>
            <person name="Januszkiewicz K."/>
            <person name="Wedrychowicz H."/>
        </authorList>
    </citation>
    <scope>NUCLEOTIDE SEQUENCE [LARGE SCALE GENOMIC DNA]</scope>
    <source>
        <strain evidence="6 7">DSM 14828</strain>
    </source>
</reference>
<evidence type="ECO:0000256" key="3">
    <source>
        <dbReference type="ARBA" id="ARBA00022989"/>
    </source>
</evidence>
<name>A0A1M4XMN2_9FIRM</name>
<evidence type="ECO:0000256" key="1">
    <source>
        <dbReference type="ARBA" id="ARBA00004141"/>
    </source>
</evidence>
<dbReference type="GO" id="GO:0016020">
    <property type="term" value="C:membrane"/>
    <property type="evidence" value="ECO:0007669"/>
    <property type="project" value="UniProtKB-SubCell"/>
</dbReference>
<proteinExistence type="predicted"/>
<dbReference type="Pfam" id="PF05105">
    <property type="entry name" value="Phage_holin_4_1"/>
    <property type="match status" value="1"/>
</dbReference>
<dbReference type="STRING" id="1120975.SAMN02746064_01540"/>
<dbReference type="InterPro" id="IPR006480">
    <property type="entry name" value="Phage_holin_4_1"/>
</dbReference>
<accession>A0A1M4XMN2</accession>
<dbReference type="EMBL" id="FQTU01000010">
    <property type="protein sequence ID" value="SHE94680.1"/>
    <property type="molecule type" value="Genomic_DNA"/>
</dbReference>
<keyword evidence="2 5" id="KW-0812">Transmembrane</keyword>
<dbReference type="NCBIfam" id="TIGR01593">
    <property type="entry name" value="holin_tox_secr"/>
    <property type="match status" value="1"/>
</dbReference>
<sequence>MDILEMIRPKIMTLSPWEKIGIMGIAAALVRLVGGFDQSMQTLVLFIVIDYVTGVILALYKNNLSSEACYRGILKKGIIFFIVILAHHTDMIFETDSLLLRNCTIIFYIGNEGISIMENAGEIGIPMPAFMRRVLRNLKEKNEELER</sequence>